<dbReference type="AlphaFoldDB" id="K5X300"/>
<dbReference type="InParanoid" id="K5X300"/>
<proteinExistence type="predicted"/>
<feature type="compositionally biased region" description="Basic residues" evidence="1">
    <location>
        <begin position="1"/>
        <end position="11"/>
    </location>
</feature>
<dbReference type="OrthoDB" id="2628807at2759"/>
<keyword evidence="3" id="KW-1185">Reference proteome</keyword>
<evidence type="ECO:0000313" key="3">
    <source>
        <dbReference type="Proteomes" id="UP000008493"/>
    </source>
</evidence>
<feature type="compositionally biased region" description="Low complexity" evidence="1">
    <location>
        <begin position="22"/>
        <end position="40"/>
    </location>
</feature>
<reference evidence="3" key="1">
    <citation type="journal article" date="2012" name="Proc. Natl. Acad. Sci. U.S.A.">
        <title>Genome sequence of the button mushroom Agaricus bisporus reveals mechanisms governing adaptation to a humic-rich ecological niche.</title>
        <authorList>
            <person name="Morin E."/>
            <person name="Kohler A."/>
            <person name="Baker A.R."/>
            <person name="Foulongne-Oriol M."/>
            <person name="Lombard V."/>
            <person name="Nagy L.G."/>
            <person name="Ohm R.A."/>
            <person name="Patyshakuliyeva A."/>
            <person name="Brun A."/>
            <person name="Aerts A.L."/>
            <person name="Bailey A.M."/>
            <person name="Billette C."/>
            <person name="Coutinho P.M."/>
            <person name="Deakin G."/>
            <person name="Doddapaneni H."/>
            <person name="Floudas D."/>
            <person name="Grimwood J."/>
            <person name="Hilden K."/>
            <person name="Kuees U."/>
            <person name="LaButti K.M."/>
            <person name="Lapidus A."/>
            <person name="Lindquist E.A."/>
            <person name="Lucas S.M."/>
            <person name="Murat C."/>
            <person name="Riley R.W."/>
            <person name="Salamov A.A."/>
            <person name="Schmutz J."/>
            <person name="Subramanian V."/>
            <person name="Woesten H.A.B."/>
            <person name="Xu J."/>
            <person name="Eastwood D.C."/>
            <person name="Foster G.D."/>
            <person name="Sonnenberg A.S."/>
            <person name="Cullen D."/>
            <person name="de Vries R.P."/>
            <person name="Lundell T."/>
            <person name="Hibbett D.S."/>
            <person name="Henrissat B."/>
            <person name="Burton K.S."/>
            <person name="Kerrigan R.W."/>
            <person name="Challen M.P."/>
            <person name="Grigoriev I.V."/>
            <person name="Martin F."/>
        </authorList>
    </citation>
    <scope>NUCLEOTIDE SEQUENCE [LARGE SCALE GENOMIC DNA]</scope>
    <source>
        <strain evidence="3">JB137-S8 / ATCC MYA-4627 / FGSC 10392</strain>
    </source>
</reference>
<accession>K5X300</accession>
<protein>
    <submittedName>
        <fullName evidence="2">Uncharacterized protein</fullName>
    </submittedName>
</protein>
<evidence type="ECO:0000313" key="2">
    <source>
        <dbReference type="EMBL" id="EKM77533.1"/>
    </source>
</evidence>
<dbReference type="Proteomes" id="UP000008493">
    <property type="component" value="Unassembled WGS sequence"/>
</dbReference>
<dbReference type="RefSeq" id="XP_007331803.1">
    <property type="nucleotide sequence ID" value="XM_007331741.1"/>
</dbReference>
<gene>
    <name evidence="2" type="ORF">AGABI1DRAFT_93268</name>
</gene>
<dbReference type="KEGG" id="abp:AGABI1DRAFT93268"/>
<sequence>MPSRTIKRSRSRTSPYDRATVSSPPISPVASSRSSNASSPTKPTATYRASYIEVCKILHPNIQPRNDWELMLLPSTTSSFASFTTNKEFYAYSDVKLQEHFRNFQFKFKFTDEEIKDGRALSKVNEETAEMLDSPGTIVKPHPGDDDVHIRAIPQSDYSIRMWGTNMDKTENIASISSIQLQVRRNGVVYKVVSNTDSNVVALEGSNCDLKTHHFSLIVHIKMLLRFP</sequence>
<feature type="region of interest" description="Disordered" evidence="1">
    <location>
        <begin position="1"/>
        <end position="43"/>
    </location>
</feature>
<dbReference type="GeneID" id="18832496"/>
<organism evidence="2 3">
    <name type="scientific">Agaricus bisporus var. burnettii (strain JB137-S8 / ATCC MYA-4627 / FGSC 10392)</name>
    <name type="common">White button mushroom</name>
    <dbReference type="NCBI Taxonomy" id="597362"/>
    <lineage>
        <taxon>Eukaryota</taxon>
        <taxon>Fungi</taxon>
        <taxon>Dikarya</taxon>
        <taxon>Basidiomycota</taxon>
        <taxon>Agaricomycotina</taxon>
        <taxon>Agaricomycetes</taxon>
        <taxon>Agaricomycetidae</taxon>
        <taxon>Agaricales</taxon>
        <taxon>Agaricineae</taxon>
        <taxon>Agaricaceae</taxon>
        <taxon>Agaricus</taxon>
    </lineage>
</organism>
<evidence type="ECO:0000256" key="1">
    <source>
        <dbReference type="SAM" id="MobiDB-lite"/>
    </source>
</evidence>
<dbReference type="HOGENOM" id="CLU_1214462_0_0_1"/>
<name>K5X300_AGABU</name>
<dbReference type="EMBL" id="JH971395">
    <property type="protein sequence ID" value="EKM77533.1"/>
    <property type="molecule type" value="Genomic_DNA"/>
</dbReference>